<keyword evidence="2" id="KW-0449">Lipoprotein</keyword>
<keyword evidence="2" id="KW-0446">Lipid-binding</keyword>
<comment type="subunit">
    <text evidence="2">Homodimer.</text>
</comment>
<dbReference type="CDD" id="cd19438">
    <property type="entry name" value="lipocalin_Blc-like"/>
    <property type="match status" value="1"/>
</dbReference>
<dbReference type="PANTHER" id="PTHR10612">
    <property type="entry name" value="APOLIPOPROTEIN D"/>
    <property type="match status" value="1"/>
</dbReference>
<dbReference type="EMBL" id="JAAGRN010000001">
    <property type="protein sequence ID" value="NDY81778.1"/>
    <property type="molecule type" value="Genomic_DNA"/>
</dbReference>
<keyword evidence="2" id="KW-0998">Cell outer membrane</keyword>
<name>A0A6B2QVV2_9BURK</name>
<comment type="subcellular location">
    <subcellularLocation>
        <location evidence="2">Cell outer membrane</location>
    </subcellularLocation>
</comment>
<feature type="domain" description="Lipocalin/cytosolic fatty-acid binding" evidence="3">
    <location>
        <begin position="30"/>
        <end position="177"/>
    </location>
</feature>
<dbReference type="SUPFAM" id="SSF50814">
    <property type="entry name" value="Lipocalins"/>
    <property type="match status" value="1"/>
</dbReference>
<dbReference type="InterPro" id="IPR000566">
    <property type="entry name" value="Lipocln_cytosolic_FA-bd_dom"/>
</dbReference>
<evidence type="ECO:0000313" key="4">
    <source>
        <dbReference type="EMBL" id="NDY81778.1"/>
    </source>
</evidence>
<protein>
    <recommendedName>
        <fullName evidence="2">Outer membrane lipoprotein Blc</fullName>
    </recommendedName>
</protein>
<feature type="signal peptide" evidence="2">
    <location>
        <begin position="1"/>
        <end position="18"/>
    </location>
</feature>
<accession>A0A6B2QVV2</accession>
<dbReference type="InterPro" id="IPR022272">
    <property type="entry name" value="Lipocalin_CS"/>
</dbReference>
<dbReference type="PANTHER" id="PTHR10612:SF34">
    <property type="entry name" value="APOLIPOPROTEIN D"/>
    <property type="match status" value="1"/>
</dbReference>
<keyword evidence="2" id="KW-0472">Membrane</keyword>
<comment type="function">
    <text evidence="2">Involved in the storage or transport of lipids necessary for membrane maintenance under stressful conditions. Displays a binding preference for lysophospholipids.</text>
</comment>
<reference evidence="4" key="1">
    <citation type="submission" date="2020-02" db="EMBL/GenBank/DDBJ databases">
        <authorList>
            <person name="Chen W.-M."/>
        </authorList>
    </citation>
    <scope>NUCLEOTIDE SEQUENCE</scope>
    <source>
        <strain evidence="4">NBD-18</strain>
    </source>
</reference>
<dbReference type="Gene3D" id="2.40.128.20">
    <property type="match status" value="1"/>
</dbReference>
<comment type="caution">
    <text evidence="4">The sequence shown here is derived from an EMBL/GenBank/DDBJ whole genome shotgun (WGS) entry which is preliminary data.</text>
</comment>
<dbReference type="PRINTS" id="PR01171">
    <property type="entry name" value="BCTLIPOCALIN"/>
</dbReference>
<dbReference type="PIRSF" id="PIRSF036893">
    <property type="entry name" value="Lipocalin_ApoD"/>
    <property type="match status" value="1"/>
</dbReference>
<dbReference type="InterPro" id="IPR022271">
    <property type="entry name" value="Lipocalin_ApoD"/>
</dbReference>
<dbReference type="GO" id="GO:0006950">
    <property type="term" value="P:response to stress"/>
    <property type="evidence" value="ECO:0007669"/>
    <property type="project" value="UniProtKB-ARBA"/>
</dbReference>
<dbReference type="GO" id="GO:0008289">
    <property type="term" value="F:lipid binding"/>
    <property type="evidence" value="ECO:0007669"/>
    <property type="project" value="UniProtKB-UniRule"/>
</dbReference>
<organism evidence="4">
    <name type="scientific">Sheuella amnicola</name>
    <dbReference type="NCBI Taxonomy" id="2707330"/>
    <lineage>
        <taxon>Bacteria</taxon>
        <taxon>Pseudomonadati</taxon>
        <taxon>Pseudomonadota</taxon>
        <taxon>Betaproteobacteria</taxon>
        <taxon>Burkholderiales</taxon>
        <taxon>Alcaligenaceae</taxon>
        <taxon>Sheuella</taxon>
    </lineage>
</organism>
<dbReference type="Pfam" id="PF08212">
    <property type="entry name" value="Lipocalin_2"/>
    <property type="match status" value="1"/>
</dbReference>
<dbReference type="InterPro" id="IPR002446">
    <property type="entry name" value="Lipocalin_bac"/>
</dbReference>
<sequence length="177" mass="20081">MKVFFIILFGLFGQNVYAQSDAPLTSIPSLDVQKYLGRWYEISKFPNSFQKKCVAKTSAEYELNTDGSLRVLNQCQLADGEMNQAIGQAKQIGDSHSAKLEVRFAPIWLSFLPFVWGDYWVIDLDENYQLAAVSEPSKKYLWVLSRTPVVDEAKYSALLKRLTAMGLDVSRLEKSPQ</sequence>
<gene>
    <name evidence="4" type="ORF">G3I67_00900</name>
</gene>
<keyword evidence="2" id="KW-0732">Signal</keyword>
<feature type="chain" id="PRO_5025720581" description="Outer membrane lipoprotein Blc" evidence="2">
    <location>
        <begin position="19"/>
        <end position="177"/>
    </location>
</feature>
<evidence type="ECO:0000259" key="3">
    <source>
        <dbReference type="Pfam" id="PF08212"/>
    </source>
</evidence>
<evidence type="ECO:0000256" key="2">
    <source>
        <dbReference type="PIRNR" id="PIRNR036893"/>
    </source>
</evidence>
<dbReference type="AlphaFoldDB" id="A0A6B2QVV2"/>
<dbReference type="PROSITE" id="PS00213">
    <property type="entry name" value="LIPOCALIN"/>
    <property type="match status" value="1"/>
</dbReference>
<dbReference type="InterPro" id="IPR012674">
    <property type="entry name" value="Calycin"/>
</dbReference>
<comment type="similarity">
    <text evidence="1 2">Belongs to the calycin superfamily. Lipocalin family.</text>
</comment>
<proteinExistence type="inferred from homology"/>
<dbReference type="InterPro" id="IPR047202">
    <property type="entry name" value="Lipocalin_Blc-like_dom"/>
</dbReference>
<evidence type="ECO:0000256" key="1">
    <source>
        <dbReference type="ARBA" id="ARBA00006889"/>
    </source>
</evidence>
<dbReference type="GO" id="GO:0009279">
    <property type="term" value="C:cell outer membrane"/>
    <property type="evidence" value="ECO:0007669"/>
    <property type="project" value="UniProtKB-SubCell"/>
</dbReference>